<evidence type="ECO:0000256" key="6">
    <source>
        <dbReference type="ARBA" id="ARBA00023136"/>
    </source>
</evidence>
<evidence type="ECO:0000256" key="7">
    <source>
        <dbReference type="SAM" id="Phobius"/>
    </source>
</evidence>
<dbReference type="CDD" id="cd13127">
    <property type="entry name" value="MATE_tuaB_like"/>
    <property type="match status" value="1"/>
</dbReference>
<keyword evidence="9" id="KW-1185">Reference proteome</keyword>
<reference evidence="8 9" key="1">
    <citation type="submission" date="2020-01" db="EMBL/GenBank/DDBJ databases">
        <authorList>
            <person name="Lee S.D."/>
        </authorList>
    </citation>
    <scope>NUCLEOTIDE SEQUENCE [LARGE SCALE GENOMIC DNA]</scope>
    <source>
        <strain evidence="8 9">Lac-M11</strain>
    </source>
</reference>
<gene>
    <name evidence="8" type="ORF">GW579_11310</name>
</gene>
<feature type="transmembrane region" description="Helical" evidence="7">
    <location>
        <begin position="364"/>
        <end position="389"/>
    </location>
</feature>
<feature type="transmembrane region" description="Helical" evidence="7">
    <location>
        <begin position="153"/>
        <end position="172"/>
    </location>
</feature>
<comment type="caution">
    <text evidence="8">The sequence shown here is derived from an EMBL/GenBank/DDBJ whole genome shotgun (WGS) entry which is preliminary data.</text>
</comment>
<dbReference type="InterPro" id="IPR050833">
    <property type="entry name" value="Poly_Biosynth_Transport"/>
</dbReference>
<keyword evidence="6 7" id="KW-0472">Membrane</keyword>
<feature type="transmembrane region" description="Helical" evidence="7">
    <location>
        <begin position="178"/>
        <end position="196"/>
    </location>
</feature>
<dbReference type="RefSeq" id="WP_152327723.1">
    <property type="nucleotide sequence ID" value="NZ_JAADJS010000002.1"/>
</dbReference>
<feature type="transmembrane region" description="Helical" evidence="7">
    <location>
        <begin position="395"/>
        <end position="412"/>
    </location>
</feature>
<feature type="transmembrane region" description="Helical" evidence="7">
    <location>
        <begin position="85"/>
        <end position="107"/>
    </location>
</feature>
<dbReference type="Pfam" id="PF13440">
    <property type="entry name" value="Polysacc_synt_3"/>
    <property type="match status" value="1"/>
</dbReference>
<dbReference type="PANTHER" id="PTHR30250">
    <property type="entry name" value="PST FAMILY PREDICTED COLANIC ACID TRANSPORTER"/>
    <property type="match status" value="1"/>
</dbReference>
<keyword evidence="3" id="KW-1003">Cell membrane</keyword>
<keyword evidence="5 7" id="KW-1133">Transmembrane helix</keyword>
<comment type="similarity">
    <text evidence="2">Belongs to the polysaccharide synthase family.</text>
</comment>
<evidence type="ECO:0000313" key="9">
    <source>
        <dbReference type="Proteomes" id="UP000476696"/>
    </source>
</evidence>
<feature type="transmembrane region" description="Helical" evidence="7">
    <location>
        <begin position="113"/>
        <end position="132"/>
    </location>
</feature>
<organism evidence="8 9">
    <name type="scientific">Rahnella contaminans</name>
    <dbReference type="NCBI Taxonomy" id="2703882"/>
    <lineage>
        <taxon>Bacteria</taxon>
        <taxon>Pseudomonadati</taxon>
        <taxon>Pseudomonadota</taxon>
        <taxon>Gammaproteobacteria</taxon>
        <taxon>Enterobacterales</taxon>
        <taxon>Yersiniaceae</taxon>
        <taxon>Rahnella</taxon>
    </lineage>
</organism>
<protein>
    <submittedName>
        <fullName evidence="8">Lipopolysaccharide biosynthesis protein</fullName>
    </submittedName>
</protein>
<comment type="subcellular location">
    <subcellularLocation>
        <location evidence="1">Cell membrane</location>
        <topology evidence="1">Multi-pass membrane protein</topology>
    </subcellularLocation>
</comment>
<proteinExistence type="inferred from homology"/>
<evidence type="ECO:0000256" key="1">
    <source>
        <dbReference type="ARBA" id="ARBA00004651"/>
    </source>
</evidence>
<dbReference type="AlphaFoldDB" id="A0A6M2B511"/>
<dbReference type="PANTHER" id="PTHR30250:SF10">
    <property type="entry name" value="LIPOPOLYSACCHARIDE BIOSYNTHESIS PROTEIN WZXC"/>
    <property type="match status" value="1"/>
</dbReference>
<feature type="transmembrane region" description="Helical" evidence="7">
    <location>
        <begin position="44"/>
        <end position="64"/>
    </location>
</feature>
<dbReference type="Proteomes" id="UP000476696">
    <property type="component" value="Unassembled WGS sequence"/>
</dbReference>
<evidence type="ECO:0000256" key="4">
    <source>
        <dbReference type="ARBA" id="ARBA00022692"/>
    </source>
</evidence>
<feature type="transmembrane region" description="Helical" evidence="7">
    <location>
        <begin position="330"/>
        <end position="352"/>
    </location>
</feature>
<keyword evidence="4 7" id="KW-0812">Transmembrane</keyword>
<evidence type="ECO:0000256" key="2">
    <source>
        <dbReference type="ARBA" id="ARBA00007430"/>
    </source>
</evidence>
<accession>A0A6M2B511</accession>
<feature type="transmembrane region" description="Helical" evidence="7">
    <location>
        <begin position="446"/>
        <end position="467"/>
    </location>
</feature>
<feature type="transmembrane region" description="Helical" evidence="7">
    <location>
        <begin position="289"/>
        <end position="310"/>
    </location>
</feature>
<feature type="transmembrane region" description="Helical" evidence="7">
    <location>
        <begin position="12"/>
        <end position="38"/>
    </location>
</feature>
<sequence>MKSQENARRPSILSGAIWSILDNTASQIITFVIFIILAKILTPSIYGMLSVSLLVTQFFKSVLFDSIATSIIRKKSPSEVDYNSALFLCFSFSVPAFLIVFFAAPFIEAYMNVPQLANVIRGTGVIILVSGLSRTHEAWLSHNMMFRPLAIRSMTSISIGGIVGVVMAYNGFAVASLVVQQVVTSLISLVALWVATPWKPRMKISRESMKESLGFSKHVALSNVTNFANQNSDVFFITYFLGSAAAGIYSAGKRIVNTLNLVLASALMRVSLPAFSRYKNDINEFGKKYLQATYLTVLVTAPAFVGLATLSHDITFLLLGHKWMNSVPVMQIVSAVGFVTSIGYYNHSVMFARDKPEWQARLTLVYAITNVVAFYFFVRFGLIATALVFSIRTVLLYPISAWCALTLLNLTFKQYVKELITPIVCSVLMCMILVAVQQYAVLSESWFGLMIKIGIGAVCYFALIFTFSSVSKRTMIFSLARKILQRG</sequence>
<name>A0A6M2B511_9GAMM</name>
<feature type="transmembrane region" description="Helical" evidence="7">
    <location>
        <begin position="419"/>
        <end position="440"/>
    </location>
</feature>
<evidence type="ECO:0000256" key="5">
    <source>
        <dbReference type="ARBA" id="ARBA00022989"/>
    </source>
</evidence>
<dbReference type="EMBL" id="JAADJS010000002">
    <property type="protein sequence ID" value="NGX87671.1"/>
    <property type="molecule type" value="Genomic_DNA"/>
</dbReference>
<dbReference type="GO" id="GO:0005886">
    <property type="term" value="C:plasma membrane"/>
    <property type="evidence" value="ECO:0007669"/>
    <property type="project" value="UniProtKB-SubCell"/>
</dbReference>
<evidence type="ECO:0000313" key="8">
    <source>
        <dbReference type="EMBL" id="NGX87671.1"/>
    </source>
</evidence>
<evidence type="ECO:0000256" key="3">
    <source>
        <dbReference type="ARBA" id="ARBA00022475"/>
    </source>
</evidence>
<reference evidence="8 9" key="2">
    <citation type="submission" date="2020-03" db="EMBL/GenBank/DDBJ databases">
        <title>Rahnella aceri sp. nov., isoated from traditional Jeju Makgeolli.</title>
        <authorList>
            <person name="Kim I.S."/>
            <person name="Jeon D."/>
        </authorList>
    </citation>
    <scope>NUCLEOTIDE SEQUENCE [LARGE SCALE GENOMIC DNA]</scope>
    <source>
        <strain evidence="8 9">Lac-M11</strain>
    </source>
</reference>